<comment type="similarity">
    <text evidence="3">Belongs to the WD repeat PROPPIN family.</text>
</comment>
<evidence type="ECO:0000256" key="2">
    <source>
        <dbReference type="ARBA" id="ARBA00022737"/>
    </source>
</evidence>
<evidence type="ECO:0000256" key="1">
    <source>
        <dbReference type="ARBA" id="ARBA00022574"/>
    </source>
</evidence>
<dbReference type="Pfam" id="PF21032">
    <property type="entry name" value="PROPPIN"/>
    <property type="match status" value="2"/>
</dbReference>
<dbReference type="EMBL" id="JACEEZ010010110">
    <property type="protein sequence ID" value="KAG0722034.1"/>
    <property type="molecule type" value="Genomic_DNA"/>
</dbReference>
<protein>
    <submittedName>
        <fullName evidence="5">WD repeat domain phosphoinositide-interacting protein 2</fullName>
    </submittedName>
</protein>
<dbReference type="SUPFAM" id="SSF50978">
    <property type="entry name" value="WD40 repeat-like"/>
    <property type="match status" value="1"/>
</dbReference>
<dbReference type="InterPro" id="IPR048720">
    <property type="entry name" value="PROPPIN"/>
</dbReference>
<keyword evidence="2" id="KW-0677">Repeat</keyword>
<feature type="region of interest" description="Disordered" evidence="4">
    <location>
        <begin position="385"/>
        <end position="442"/>
    </location>
</feature>
<dbReference type="Gene3D" id="2.130.10.10">
    <property type="entry name" value="YVTN repeat-like/Quinoprotein amine dehydrogenase"/>
    <property type="match status" value="1"/>
</dbReference>
<dbReference type="PANTHER" id="PTHR11227">
    <property type="entry name" value="WD-REPEAT PROTEIN INTERACTING WITH PHOSPHOINOSIDES WIPI -RELATED"/>
    <property type="match status" value="1"/>
</dbReference>
<organism evidence="5 6">
    <name type="scientific">Chionoecetes opilio</name>
    <name type="common">Atlantic snow crab</name>
    <name type="synonym">Cancer opilio</name>
    <dbReference type="NCBI Taxonomy" id="41210"/>
    <lineage>
        <taxon>Eukaryota</taxon>
        <taxon>Metazoa</taxon>
        <taxon>Ecdysozoa</taxon>
        <taxon>Arthropoda</taxon>
        <taxon>Crustacea</taxon>
        <taxon>Multicrustacea</taxon>
        <taxon>Malacostraca</taxon>
        <taxon>Eumalacostraca</taxon>
        <taxon>Eucarida</taxon>
        <taxon>Decapoda</taxon>
        <taxon>Pleocyemata</taxon>
        <taxon>Brachyura</taxon>
        <taxon>Eubrachyura</taxon>
        <taxon>Majoidea</taxon>
        <taxon>Majidae</taxon>
        <taxon>Chionoecetes</taxon>
    </lineage>
</organism>
<dbReference type="Proteomes" id="UP000770661">
    <property type="component" value="Unassembled WGS sequence"/>
</dbReference>
<sequence length="442" mass="48788">MQSLNTTVSVVGGGVGVVTEGVKAGIAGLMTLAAHSAALPSEGAGVFSITFNQDYSSLGVGTKIGYRLYSLSTLDKLELICDNDTRWASVLGESGQQDGGYYCDGDEGFRQYVFDDTCNEDTCIVERLFSSSLVAVVSLSSPRKLKVCHFKKNSEICNYSYPNTILGVKLNRARLVVCLEESLYIHNIRDMKVLHTIRDTPPNPTGLCALSISNENCFLAYPGSNTIGSAVFDAELQAKIMIPAHDSPLAAISFNAAGTKVTHNNNPSSVRQSTRTTRPPVVEEQQGLMGWMTKAVSASASYLPTPVADMMSQGRAFATVTLPFQGIKNVCAIATIQKQTRVLVASMDGYLYVYSLNTSEGGDCTLIKQHRREVLKGVCVCRDEEMREEEEEEEEEDDKKKEEGDEEEKKNEEEEKEEKKKNEEEEKEEKKKKEEEEEQKEE</sequence>
<keyword evidence="6" id="KW-1185">Reference proteome</keyword>
<feature type="compositionally biased region" description="Acidic residues" evidence="4">
    <location>
        <begin position="386"/>
        <end position="397"/>
    </location>
</feature>
<dbReference type="OrthoDB" id="1667587at2759"/>
<evidence type="ECO:0000313" key="6">
    <source>
        <dbReference type="Proteomes" id="UP000770661"/>
    </source>
</evidence>
<keyword evidence="1" id="KW-0853">WD repeat</keyword>
<evidence type="ECO:0000313" key="5">
    <source>
        <dbReference type="EMBL" id="KAG0722034.1"/>
    </source>
</evidence>
<feature type="compositionally biased region" description="Basic and acidic residues" evidence="4">
    <location>
        <begin position="398"/>
        <end position="434"/>
    </location>
</feature>
<dbReference type="AlphaFoldDB" id="A0A8J4YFP2"/>
<evidence type="ECO:0000256" key="4">
    <source>
        <dbReference type="SAM" id="MobiDB-lite"/>
    </source>
</evidence>
<name>A0A8J4YFP2_CHIOP</name>
<dbReference type="InterPro" id="IPR015943">
    <property type="entry name" value="WD40/YVTN_repeat-like_dom_sf"/>
</dbReference>
<comment type="caution">
    <text evidence="5">The sequence shown here is derived from an EMBL/GenBank/DDBJ whole genome shotgun (WGS) entry which is preliminary data.</text>
</comment>
<gene>
    <name evidence="5" type="primary">wipi2</name>
    <name evidence="5" type="ORF">GWK47_045217</name>
</gene>
<accession>A0A8J4YFP2</accession>
<evidence type="ECO:0000256" key="3">
    <source>
        <dbReference type="ARBA" id="ARBA00025740"/>
    </source>
</evidence>
<reference evidence="5" key="1">
    <citation type="submission" date="2020-07" db="EMBL/GenBank/DDBJ databases">
        <title>The High-quality genome of the commercially important snow crab, Chionoecetes opilio.</title>
        <authorList>
            <person name="Jeong J.-H."/>
            <person name="Ryu S."/>
        </authorList>
    </citation>
    <scope>NUCLEOTIDE SEQUENCE</scope>
    <source>
        <strain evidence="5">MADBK_172401_WGS</strain>
        <tissue evidence="5">Digestive gland</tissue>
    </source>
</reference>
<dbReference type="InterPro" id="IPR036322">
    <property type="entry name" value="WD40_repeat_dom_sf"/>
</dbReference>
<proteinExistence type="inferred from homology"/>